<accession>A0A1G8IE33</accession>
<reference evidence="1 2" key="1">
    <citation type="submission" date="2016-10" db="EMBL/GenBank/DDBJ databases">
        <authorList>
            <person name="de Groot N.N."/>
        </authorList>
    </citation>
    <scope>NUCLEOTIDE SEQUENCE [LARGE SCALE GENOMIC DNA]</scope>
    <source>
        <strain evidence="1 2">CGMCC 1.5058</strain>
    </source>
</reference>
<dbReference type="Proteomes" id="UP000183255">
    <property type="component" value="Unassembled WGS sequence"/>
</dbReference>
<gene>
    <name evidence="1" type="ORF">SAMN05421804_101848</name>
</gene>
<dbReference type="EMBL" id="FNDZ01000001">
    <property type="protein sequence ID" value="SDI16800.1"/>
    <property type="molecule type" value="Genomic_DNA"/>
</dbReference>
<name>A0A1G8IE33_9CLOT</name>
<protein>
    <submittedName>
        <fullName evidence="1">Uncharacterized conserved protein YeaO, DUF488 family</fullName>
    </submittedName>
</protein>
<evidence type="ECO:0000313" key="2">
    <source>
        <dbReference type="Proteomes" id="UP000183255"/>
    </source>
</evidence>
<dbReference type="InterPro" id="IPR052552">
    <property type="entry name" value="YeaO-like"/>
</dbReference>
<sequence>MPIRMKRIYEEKTVDGVRILVDRLWPRGISKENAALDFWPKELTPSTELRKAYHEEVLTYEEFQSSYWEELQRIPLQEDLMEKWRSLLKEKDLILLSSVKDLEKSHVPVLKRFLEMRLGETQKD</sequence>
<dbReference type="PANTHER" id="PTHR36849:SF1">
    <property type="entry name" value="CYTOPLASMIC PROTEIN"/>
    <property type="match status" value="1"/>
</dbReference>
<proteinExistence type="predicted"/>
<dbReference type="Pfam" id="PF22752">
    <property type="entry name" value="DUF488-N3i"/>
    <property type="match status" value="1"/>
</dbReference>
<dbReference type="PANTHER" id="PTHR36849">
    <property type="entry name" value="CYTOPLASMIC PROTEIN-RELATED"/>
    <property type="match status" value="1"/>
</dbReference>
<evidence type="ECO:0000313" key="1">
    <source>
        <dbReference type="EMBL" id="SDI16800.1"/>
    </source>
</evidence>
<dbReference type="RefSeq" id="WP_031574460.1">
    <property type="nucleotide sequence ID" value="NZ_FNDZ01000001.1"/>
</dbReference>
<organism evidence="1 2">
    <name type="scientific">Proteiniclasticum ruminis</name>
    <dbReference type="NCBI Taxonomy" id="398199"/>
    <lineage>
        <taxon>Bacteria</taxon>
        <taxon>Bacillati</taxon>
        <taxon>Bacillota</taxon>
        <taxon>Clostridia</taxon>
        <taxon>Eubacteriales</taxon>
        <taxon>Clostridiaceae</taxon>
        <taxon>Proteiniclasticum</taxon>
    </lineage>
</organism>
<dbReference type="AlphaFoldDB" id="A0A1G8IE33"/>